<accession>A0A9X4EPY6</accession>
<evidence type="ECO:0000313" key="4">
    <source>
        <dbReference type="Proteomes" id="UP001149303"/>
    </source>
</evidence>
<organism evidence="3 4">
    <name type="scientific">Tenacibaculum larymnensis</name>
    <dbReference type="NCBI Taxonomy" id="2878201"/>
    <lineage>
        <taxon>Bacteria</taxon>
        <taxon>Pseudomonadati</taxon>
        <taxon>Bacteroidota</taxon>
        <taxon>Flavobacteriia</taxon>
        <taxon>Flavobacteriales</taxon>
        <taxon>Flavobacteriaceae</taxon>
        <taxon>Tenacibaculum</taxon>
    </lineage>
</organism>
<evidence type="ECO:0008006" key="5">
    <source>
        <dbReference type="Google" id="ProtNLM"/>
    </source>
</evidence>
<sequence length="393" mass="46158">MLKDWFLYNNRFCAVEHTFNPQGKESYHFLQLKKKGKELQLDSKKTFSTHKELISFLKKSKQQQIVLVFNNQQVLTKNINKPENYQNIFQLAYPSLNSTEFYYQYEKTNDNIFLAVTRKSYIDDLIKLYSSNQISVLDFSLGNLSVFEIANLFQTSEITTSNSKILLEHKKIINITPKHFNNKIYIVNGLNIDSNSLLSLGIIISFYLKTNFHHTKTHFNSFKNKVIFNKGYKTALSFCLVILFINFLFFSSYYKEVTELNSYIEINNSTKENLKLLNNEVIEKEKLLNQIQNYSSISIAKYIDEISYTTPNTILLTELNYQPFLNTIKEKKEIKNELKTIRISGNFKSNSDISNWVDIIEKLTWVKEVSNLKIENTKQISKFHFSIIIKNEL</sequence>
<dbReference type="Proteomes" id="UP001149303">
    <property type="component" value="Unassembled WGS sequence"/>
</dbReference>
<keyword evidence="2" id="KW-0472">Membrane</keyword>
<reference evidence="3" key="1">
    <citation type="submission" date="2021-09" db="EMBL/GenBank/DDBJ databases">
        <authorList>
            <person name="Smyrli M."/>
        </authorList>
    </citation>
    <scope>NUCLEOTIDE SEQUENCE</scope>
    <source>
        <strain evidence="3">LAR25</strain>
    </source>
</reference>
<evidence type="ECO:0000256" key="2">
    <source>
        <dbReference type="SAM" id="Phobius"/>
    </source>
</evidence>
<comment type="caution">
    <text evidence="3">The sequence shown here is derived from an EMBL/GenBank/DDBJ whole genome shotgun (WGS) entry which is preliminary data.</text>
</comment>
<keyword evidence="2" id="KW-1133">Transmembrane helix</keyword>
<protein>
    <recommendedName>
        <fullName evidence="5">General secretion pathway protein</fullName>
    </recommendedName>
</protein>
<gene>
    <name evidence="3" type="ORF">LCI24_14815</name>
</gene>
<dbReference type="RefSeq" id="WP_274641070.1">
    <property type="nucleotide sequence ID" value="NZ_JAIWJY010000011.1"/>
</dbReference>
<keyword evidence="1" id="KW-0175">Coiled coil</keyword>
<dbReference type="AlphaFoldDB" id="A0A9X4EPY6"/>
<proteinExistence type="predicted"/>
<feature type="coiled-coil region" evidence="1">
    <location>
        <begin position="260"/>
        <end position="294"/>
    </location>
</feature>
<feature type="transmembrane region" description="Helical" evidence="2">
    <location>
        <begin position="235"/>
        <end position="254"/>
    </location>
</feature>
<keyword evidence="2" id="KW-0812">Transmembrane</keyword>
<dbReference type="EMBL" id="JAIWJY010000011">
    <property type="protein sequence ID" value="MDE1208071.1"/>
    <property type="molecule type" value="Genomic_DNA"/>
</dbReference>
<name>A0A9X4EPY6_9FLAO</name>
<keyword evidence="4" id="KW-1185">Reference proteome</keyword>
<evidence type="ECO:0000313" key="3">
    <source>
        <dbReference type="EMBL" id="MDE1208071.1"/>
    </source>
</evidence>
<evidence type="ECO:0000256" key="1">
    <source>
        <dbReference type="SAM" id="Coils"/>
    </source>
</evidence>